<evidence type="ECO:0000313" key="4">
    <source>
        <dbReference type="Proteomes" id="UP000278422"/>
    </source>
</evidence>
<gene>
    <name evidence="3" type="ORF">CXF42_02520</name>
</gene>
<comment type="caution">
    <text evidence="3">The sequence shown here is derived from an EMBL/GenBank/DDBJ whole genome shotgun (WGS) entry which is preliminary data.</text>
</comment>
<dbReference type="GO" id="GO:0004519">
    <property type="term" value="F:endonuclease activity"/>
    <property type="evidence" value="ECO:0007669"/>
    <property type="project" value="UniProtKB-KW"/>
</dbReference>
<keyword evidence="3" id="KW-0540">Nuclease</keyword>
<dbReference type="Pfam" id="PF07510">
    <property type="entry name" value="GmrSD_C"/>
    <property type="match status" value="1"/>
</dbReference>
<protein>
    <submittedName>
        <fullName evidence="3">HNH endonuclease</fullName>
    </submittedName>
</protein>
<dbReference type="AlphaFoldDB" id="A0A3R8QL96"/>
<feature type="domain" description="GmrSD restriction endonucleases C-terminal" evidence="2">
    <location>
        <begin position="128"/>
        <end position="222"/>
    </location>
</feature>
<keyword evidence="4" id="KW-1185">Reference proteome</keyword>
<keyword evidence="3" id="KW-0255">Endonuclease</keyword>
<evidence type="ECO:0000256" key="1">
    <source>
        <dbReference type="SAM" id="MobiDB-lite"/>
    </source>
</evidence>
<name>A0A3R8QL96_9CORY</name>
<accession>A0A3R8QL96</accession>
<evidence type="ECO:0000259" key="2">
    <source>
        <dbReference type="Pfam" id="PF07510"/>
    </source>
</evidence>
<dbReference type="RefSeq" id="WP_125186917.1">
    <property type="nucleotide sequence ID" value="NZ_JBHYBN010000031.1"/>
</dbReference>
<sequence length="230" mass="24295">MHIIRHVVPVLAAVTSVALVVTSPTGPGGPTGPGDPAHPRAPWSAVPPRADDRRVVAAALSTLRILPRRTRVLGYDRELFGVWGPSPATGVGCTTRDAVVLRVFPRSPTSRRSGCPRATGTTTDAYTHAEVTPDEVDIDHVFPLSAAWDLGADAWDGPTRRRFGNDTARNLVVTASAVNRAKSDGTLSEWLPPAADARCPYAARYLTVAGEYGLAVTTADADAARRACSP</sequence>
<dbReference type="Proteomes" id="UP000278422">
    <property type="component" value="Unassembled WGS sequence"/>
</dbReference>
<organism evidence="3 4">
    <name type="scientific">Corynebacterium bovis</name>
    <dbReference type="NCBI Taxonomy" id="36808"/>
    <lineage>
        <taxon>Bacteria</taxon>
        <taxon>Bacillati</taxon>
        <taxon>Actinomycetota</taxon>
        <taxon>Actinomycetes</taxon>
        <taxon>Mycobacteriales</taxon>
        <taxon>Corynebacteriaceae</taxon>
        <taxon>Corynebacterium</taxon>
    </lineage>
</organism>
<dbReference type="Gene3D" id="1.10.30.50">
    <property type="match status" value="1"/>
</dbReference>
<keyword evidence="3" id="KW-0378">Hydrolase</keyword>
<proteinExistence type="predicted"/>
<dbReference type="InterPro" id="IPR011089">
    <property type="entry name" value="GmrSD_C"/>
</dbReference>
<reference evidence="3 4" key="1">
    <citation type="submission" date="2018-01" db="EMBL/GenBank/DDBJ databases">
        <title>Twenty Corynebacterium bovis Genomes.</title>
        <authorList>
            <person name="Gulvik C.A."/>
        </authorList>
    </citation>
    <scope>NUCLEOTIDE SEQUENCE [LARGE SCALE GENOMIC DNA]</scope>
    <source>
        <strain evidence="3 4">16-2004</strain>
    </source>
</reference>
<dbReference type="EMBL" id="PQNQ01000004">
    <property type="protein sequence ID" value="RRQ05228.1"/>
    <property type="molecule type" value="Genomic_DNA"/>
</dbReference>
<evidence type="ECO:0000313" key="3">
    <source>
        <dbReference type="EMBL" id="RRQ05228.1"/>
    </source>
</evidence>
<feature type="region of interest" description="Disordered" evidence="1">
    <location>
        <begin position="24"/>
        <end position="47"/>
    </location>
</feature>